<dbReference type="Proteomes" id="UP001278500">
    <property type="component" value="Unassembled WGS sequence"/>
</dbReference>
<evidence type="ECO:0000256" key="4">
    <source>
        <dbReference type="ARBA" id="ARBA00023015"/>
    </source>
</evidence>
<reference evidence="13" key="2">
    <citation type="submission" date="2023-06" db="EMBL/GenBank/DDBJ databases">
        <authorList>
            <consortium name="Lawrence Berkeley National Laboratory"/>
            <person name="Haridas S."/>
            <person name="Hensen N."/>
            <person name="Bonometti L."/>
            <person name="Westerberg I."/>
            <person name="Brannstrom I.O."/>
            <person name="Guillou S."/>
            <person name="Cros-Aarteil S."/>
            <person name="Calhoun S."/>
            <person name="Kuo A."/>
            <person name="Mondo S."/>
            <person name="Pangilinan J."/>
            <person name="Riley R."/>
            <person name="Labutti K."/>
            <person name="Andreopoulos B."/>
            <person name="Lipzen A."/>
            <person name="Chen C."/>
            <person name="Yanf M."/>
            <person name="Daum C."/>
            <person name="Ng V."/>
            <person name="Clum A."/>
            <person name="Steindorff A."/>
            <person name="Ohm R."/>
            <person name="Martin F."/>
            <person name="Silar P."/>
            <person name="Natvig D."/>
            <person name="Lalanne C."/>
            <person name="Gautier V."/>
            <person name="Ament-Velasquez S.L."/>
            <person name="Kruys A."/>
            <person name="Hutchinson M.I."/>
            <person name="Powell A.J."/>
            <person name="Barry K."/>
            <person name="Miller A.N."/>
            <person name="Grigoriev I.V."/>
            <person name="Debuchy R."/>
            <person name="Gladieux P."/>
            <person name="Thoren M.H."/>
            <person name="Johannesson H."/>
        </authorList>
    </citation>
    <scope>NUCLEOTIDE SEQUENCE</scope>
    <source>
        <strain evidence="13">CBS 560.94</strain>
    </source>
</reference>
<comment type="similarity">
    <text evidence="2">Belongs to the TFIIF beta subunit family.</text>
</comment>
<dbReference type="InterPro" id="IPR036390">
    <property type="entry name" value="WH_DNA-bd_sf"/>
</dbReference>
<evidence type="ECO:0000259" key="11">
    <source>
        <dbReference type="Pfam" id="PF02270"/>
    </source>
</evidence>
<evidence type="ECO:0000256" key="10">
    <source>
        <dbReference type="SAM" id="MobiDB-lite"/>
    </source>
</evidence>
<dbReference type="CDD" id="cd07980">
    <property type="entry name" value="TFIIF_beta"/>
    <property type="match status" value="1"/>
</dbReference>
<evidence type="ECO:0000256" key="3">
    <source>
        <dbReference type="ARBA" id="ARBA00021453"/>
    </source>
</evidence>
<evidence type="ECO:0000256" key="1">
    <source>
        <dbReference type="ARBA" id="ARBA00004123"/>
    </source>
</evidence>
<evidence type="ECO:0000259" key="12">
    <source>
        <dbReference type="Pfam" id="PF17683"/>
    </source>
</evidence>
<dbReference type="Pfam" id="PF17683">
    <property type="entry name" value="TFIIF_beta_N"/>
    <property type="match status" value="1"/>
</dbReference>
<gene>
    <name evidence="13" type="ORF">B0H65DRAFT_62581</name>
</gene>
<evidence type="ECO:0000256" key="2">
    <source>
        <dbReference type="ARBA" id="ARBA00009543"/>
    </source>
</evidence>
<dbReference type="EMBL" id="JAUEPP010000001">
    <property type="protein sequence ID" value="KAK3355902.1"/>
    <property type="molecule type" value="Genomic_DNA"/>
</dbReference>
<feature type="domain" description="TFIIF beta subunit N-terminal" evidence="12">
    <location>
        <begin position="37"/>
        <end position="181"/>
    </location>
</feature>
<evidence type="ECO:0000313" key="13">
    <source>
        <dbReference type="EMBL" id="KAK3355902.1"/>
    </source>
</evidence>
<protein>
    <recommendedName>
        <fullName evidence="3">Transcription initiation factor IIF subunit beta</fullName>
    </recommendedName>
    <alternativeName>
        <fullName evidence="9">TFIIF medium subunit</fullName>
    </alternativeName>
    <alternativeName>
        <fullName evidence="8">TFIIF-beta</fullName>
    </alternativeName>
</protein>
<proteinExistence type="inferred from homology"/>
<keyword evidence="6" id="KW-0804">Transcription</keyword>
<comment type="subcellular location">
    <subcellularLocation>
        <location evidence="1">Nucleus</location>
    </subcellularLocation>
</comment>
<dbReference type="InterPro" id="IPR040504">
    <property type="entry name" value="TFIIF_beta_N"/>
</dbReference>
<dbReference type="InterPro" id="IPR036388">
    <property type="entry name" value="WH-like_DNA-bd_sf"/>
</dbReference>
<comment type="caution">
    <text evidence="13">The sequence shown here is derived from an EMBL/GenBank/DDBJ whole genome shotgun (WGS) entry which is preliminary data.</text>
</comment>
<dbReference type="AlphaFoldDB" id="A0AAE0JQK8"/>
<dbReference type="SUPFAM" id="SSF50916">
    <property type="entry name" value="Rap30/74 interaction domains"/>
    <property type="match status" value="1"/>
</dbReference>
<dbReference type="InterPro" id="IPR040450">
    <property type="entry name" value="TFIIF_beta_HTH"/>
</dbReference>
<accession>A0AAE0JQK8</accession>
<dbReference type="GO" id="GO:0006367">
    <property type="term" value="P:transcription initiation at RNA polymerase II promoter"/>
    <property type="evidence" value="ECO:0007669"/>
    <property type="project" value="InterPro"/>
</dbReference>
<feature type="region of interest" description="Disordered" evidence="10">
    <location>
        <begin position="311"/>
        <end position="338"/>
    </location>
</feature>
<dbReference type="Gene3D" id="1.10.10.10">
    <property type="entry name" value="Winged helix-like DNA-binding domain superfamily/Winged helix DNA-binding domain"/>
    <property type="match status" value="1"/>
</dbReference>
<evidence type="ECO:0000256" key="7">
    <source>
        <dbReference type="ARBA" id="ARBA00023242"/>
    </source>
</evidence>
<organism evidence="13 14">
    <name type="scientific">Neurospora tetraspora</name>
    <dbReference type="NCBI Taxonomy" id="94610"/>
    <lineage>
        <taxon>Eukaryota</taxon>
        <taxon>Fungi</taxon>
        <taxon>Dikarya</taxon>
        <taxon>Ascomycota</taxon>
        <taxon>Pezizomycotina</taxon>
        <taxon>Sordariomycetes</taxon>
        <taxon>Sordariomycetidae</taxon>
        <taxon>Sordariales</taxon>
        <taxon>Sordariaceae</taxon>
        <taxon>Neurospora</taxon>
    </lineage>
</organism>
<reference evidence="13" key="1">
    <citation type="journal article" date="2023" name="Mol. Phylogenet. Evol.">
        <title>Genome-scale phylogeny and comparative genomics of the fungal order Sordariales.</title>
        <authorList>
            <person name="Hensen N."/>
            <person name="Bonometti L."/>
            <person name="Westerberg I."/>
            <person name="Brannstrom I.O."/>
            <person name="Guillou S."/>
            <person name="Cros-Aarteil S."/>
            <person name="Calhoun S."/>
            <person name="Haridas S."/>
            <person name="Kuo A."/>
            <person name="Mondo S."/>
            <person name="Pangilinan J."/>
            <person name="Riley R."/>
            <person name="LaButti K."/>
            <person name="Andreopoulos B."/>
            <person name="Lipzen A."/>
            <person name="Chen C."/>
            <person name="Yan M."/>
            <person name="Daum C."/>
            <person name="Ng V."/>
            <person name="Clum A."/>
            <person name="Steindorff A."/>
            <person name="Ohm R.A."/>
            <person name="Martin F."/>
            <person name="Silar P."/>
            <person name="Natvig D.O."/>
            <person name="Lalanne C."/>
            <person name="Gautier V."/>
            <person name="Ament-Velasquez S.L."/>
            <person name="Kruys A."/>
            <person name="Hutchinson M.I."/>
            <person name="Powell A.J."/>
            <person name="Barry K."/>
            <person name="Miller A.N."/>
            <person name="Grigoriev I.V."/>
            <person name="Debuchy R."/>
            <person name="Gladieux P."/>
            <person name="Hiltunen Thoren M."/>
            <person name="Johannesson H."/>
        </authorList>
    </citation>
    <scope>NUCLEOTIDE SEQUENCE</scope>
    <source>
        <strain evidence="13">CBS 560.94</strain>
    </source>
</reference>
<feature type="domain" description="TFIIF beta subunit HTH" evidence="11">
    <location>
        <begin position="243"/>
        <end position="307"/>
    </location>
</feature>
<dbReference type="RefSeq" id="XP_062687280.1">
    <property type="nucleotide sequence ID" value="XM_062831176.1"/>
</dbReference>
<evidence type="ECO:0000256" key="5">
    <source>
        <dbReference type="ARBA" id="ARBA00023125"/>
    </source>
</evidence>
<dbReference type="InterPro" id="IPR011039">
    <property type="entry name" value="TFIIF_interaction"/>
</dbReference>
<keyword evidence="7" id="KW-0539">Nucleus</keyword>
<dbReference type="GO" id="GO:0003677">
    <property type="term" value="F:DNA binding"/>
    <property type="evidence" value="ECO:0007669"/>
    <property type="project" value="UniProtKB-KW"/>
</dbReference>
<keyword evidence="5" id="KW-0238">DNA-binding</keyword>
<evidence type="ECO:0000313" key="14">
    <source>
        <dbReference type="Proteomes" id="UP001278500"/>
    </source>
</evidence>
<sequence>MADPMRIKPDPDAAFAEDELDESADLGFYDPNDFPLKNAYLARLPGYVWQAWASLPDDAEIQIGKVRRIVQDGQPEKLQILLDDLPQHYDIPKEYNLDMVDANVNNTFIFGEHDHPSYAAKNKERAEALAQGIPAHLVRQQMKQSEPPQERGKKGQQYTKKAIPKQTAIAATIKREVVATPLENPETDYALAARGQKQTAPKHTVQVLDRLPPNGITDPKGWETFLRTTEAPSKAKKMDNKTARWPENQLLDELAKCFSVYMYWSIKALRSRIPQPEAFIRECLDKIAVIHRTGTFANHWSLKPEYQSMISDNDLPAPTNEAAPKPEIASEDEDDDDIKMEDVLF</sequence>
<name>A0AAE0JQK8_9PEZI</name>
<feature type="region of interest" description="Disordered" evidence="10">
    <location>
        <begin position="141"/>
        <end position="163"/>
    </location>
</feature>
<dbReference type="SUPFAM" id="SSF46785">
    <property type="entry name" value="Winged helix' DNA-binding domain"/>
    <property type="match status" value="1"/>
</dbReference>
<dbReference type="GeneID" id="87868330"/>
<dbReference type="FunFam" id="1.10.10.10:FF:000035">
    <property type="entry name" value="General transcription factor IIF subunit 2"/>
    <property type="match status" value="1"/>
</dbReference>
<keyword evidence="14" id="KW-1185">Reference proteome</keyword>
<dbReference type="PANTHER" id="PTHR10445:SF0">
    <property type="entry name" value="GENERAL TRANSCRIPTION FACTOR IIF SUBUNIT 2"/>
    <property type="match status" value="1"/>
</dbReference>
<keyword evidence="4" id="KW-0805">Transcription regulation</keyword>
<dbReference type="PANTHER" id="PTHR10445">
    <property type="entry name" value="GENERAL TRANSCRIPTION FACTOR IIF SUBUNIT 2"/>
    <property type="match status" value="1"/>
</dbReference>
<evidence type="ECO:0000256" key="6">
    <source>
        <dbReference type="ARBA" id="ARBA00023163"/>
    </source>
</evidence>
<dbReference type="GO" id="GO:0005674">
    <property type="term" value="C:transcription factor TFIIF complex"/>
    <property type="evidence" value="ECO:0007669"/>
    <property type="project" value="InterPro"/>
</dbReference>
<dbReference type="Pfam" id="PF02270">
    <property type="entry name" value="TFIIF_beta"/>
    <property type="match status" value="1"/>
</dbReference>
<feature type="compositionally biased region" description="Acidic residues" evidence="10">
    <location>
        <begin position="329"/>
        <end position="338"/>
    </location>
</feature>
<dbReference type="InterPro" id="IPR003196">
    <property type="entry name" value="TFIIF_beta"/>
</dbReference>
<evidence type="ECO:0000256" key="9">
    <source>
        <dbReference type="ARBA" id="ARBA00081863"/>
    </source>
</evidence>
<evidence type="ECO:0000256" key="8">
    <source>
        <dbReference type="ARBA" id="ARBA00081473"/>
    </source>
</evidence>